<comment type="similarity">
    <text evidence="1">Belongs to the SRR1 family.</text>
</comment>
<dbReference type="OrthoDB" id="551431at2759"/>
<organism evidence="3 4">
    <name type="scientific">Pleurotus eryngii</name>
    <name type="common">Boletus of the steppes</name>
    <dbReference type="NCBI Taxonomy" id="5323"/>
    <lineage>
        <taxon>Eukaryota</taxon>
        <taxon>Fungi</taxon>
        <taxon>Dikarya</taxon>
        <taxon>Basidiomycota</taxon>
        <taxon>Agaricomycotina</taxon>
        <taxon>Agaricomycetes</taxon>
        <taxon>Agaricomycetidae</taxon>
        <taxon>Agaricales</taxon>
        <taxon>Pleurotineae</taxon>
        <taxon>Pleurotaceae</taxon>
        <taxon>Pleurotus</taxon>
    </lineage>
</organism>
<keyword evidence="4" id="KW-1185">Reference proteome</keyword>
<evidence type="ECO:0000256" key="1">
    <source>
        <dbReference type="ARBA" id="ARBA00009856"/>
    </source>
</evidence>
<proteinExistence type="inferred from homology"/>
<dbReference type="Proteomes" id="UP000807025">
    <property type="component" value="Unassembled WGS sequence"/>
</dbReference>
<dbReference type="PANTHER" id="PTHR28626">
    <property type="entry name" value="SRR1-LIKE PROTEIN"/>
    <property type="match status" value="1"/>
</dbReference>
<dbReference type="GO" id="GO:0005634">
    <property type="term" value="C:nucleus"/>
    <property type="evidence" value="ECO:0007669"/>
    <property type="project" value="TreeGrafter"/>
</dbReference>
<evidence type="ECO:0000313" key="3">
    <source>
        <dbReference type="EMBL" id="KAF9500338.1"/>
    </source>
</evidence>
<name>A0A9P6A743_PLEER</name>
<evidence type="ECO:0000259" key="2">
    <source>
        <dbReference type="Pfam" id="PF07985"/>
    </source>
</evidence>
<dbReference type="InterPro" id="IPR012942">
    <property type="entry name" value="SRR1-like"/>
</dbReference>
<gene>
    <name evidence="3" type="ORF">BDN71DRAFT_1116168</name>
</gene>
<sequence>MATSSNQFRYSEFITASHKKRRKHKPRSTAEALQRVRSEFDNSESAWFTQAKCLILDALAASQITSPAVVCLGLGSPSSSRDAVAQLGFLLQLCHCCNISPEKVSLYDPVFTEADKELFVAYKFDVLSENRNGDYPAEGPTLFFMPHCDLSLYENILRANWTPQRLARLLLVANNFSDYSQNKSRRELEEHAPCLLRIALSRISSLPFLSVIGPILASHIIPASISWPTAFNNTSVQFVPWDAIPEPTWFTELAKVTVTSGDGDHSPAA</sequence>
<dbReference type="Pfam" id="PF07985">
    <property type="entry name" value="SRR1"/>
    <property type="match status" value="1"/>
</dbReference>
<reference evidence="3" key="1">
    <citation type="submission" date="2020-11" db="EMBL/GenBank/DDBJ databases">
        <authorList>
            <consortium name="DOE Joint Genome Institute"/>
            <person name="Ahrendt S."/>
            <person name="Riley R."/>
            <person name="Andreopoulos W."/>
            <person name="Labutti K."/>
            <person name="Pangilinan J."/>
            <person name="Ruiz-Duenas F.J."/>
            <person name="Barrasa J.M."/>
            <person name="Sanchez-Garcia M."/>
            <person name="Camarero S."/>
            <person name="Miyauchi S."/>
            <person name="Serrano A."/>
            <person name="Linde D."/>
            <person name="Babiker R."/>
            <person name="Drula E."/>
            <person name="Ayuso-Fernandez I."/>
            <person name="Pacheco R."/>
            <person name="Padilla G."/>
            <person name="Ferreira P."/>
            <person name="Barriuso J."/>
            <person name="Kellner H."/>
            <person name="Castanera R."/>
            <person name="Alfaro M."/>
            <person name="Ramirez L."/>
            <person name="Pisabarro A.G."/>
            <person name="Kuo A."/>
            <person name="Tritt A."/>
            <person name="Lipzen A."/>
            <person name="He G."/>
            <person name="Yan M."/>
            <person name="Ng V."/>
            <person name="Cullen D."/>
            <person name="Martin F."/>
            <person name="Rosso M.-N."/>
            <person name="Henrissat B."/>
            <person name="Hibbett D."/>
            <person name="Martinez A.T."/>
            <person name="Grigoriev I.V."/>
        </authorList>
    </citation>
    <scope>NUCLEOTIDE SEQUENCE</scope>
    <source>
        <strain evidence="3">ATCC 90797</strain>
    </source>
</reference>
<comment type="caution">
    <text evidence="3">The sequence shown here is derived from an EMBL/GenBank/DDBJ whole genome shotgun (WGS) entry which is preliminary data.</text>
</comment>
<protein>
    <recommendedName>
        <fullName evidence="2">SRR1-like domain-containing protein</fullName>
    </recommendedName>
</protein>
<dbReference type="InterPro" id="IPR040044">
    <property type="entry name" value="SRR1L"/>
</dbReference>
<feature type="domain" description="SRR1-like" evidence="2">
    <location>
        <begin position="66"/>
        <end position="238"/>
    </location>
</feature>
<dbReference type="GO" id="GO:0005737">
    <property type="term" value="C:cytoplasm"/>
    <property type="evidence" value="ECO:0007669"/>
    <property type="project" value="TreeGrafter"/>
</dbReference>
<accession>A0A9P6A743</accession>
<dbReference type="PANTHER" id="PTHR28626:SF3">
    <property type="entry name" value="SRR1-LIKE PROTEIN"/>
    <property type="match status" value="1"/>
</dbReference>
<dbReference type="EMBL" id="MU154527">
    <property type="protein sequence ID" value="KAF9500338.1"/>
    <property type="molecule type" value="Genomic_DNA"/>
</dbReference>
<dbReference type="AlphaFoldDB" id="A0A9P6A743"/>
<evidence type="ECO:0000313" key="4">
    <source>
        <dbReference type="Proteomes" id="UP000807025"/>
    </source>
</evidence>